<sequence>MPEGMVVVLNGFPGAGKLTVLNQAQVLLPGTRLLDNHLLIDPATALIPTRNDAHHELRRQIRAPVFQQIRRMAQQGNVIFMTACLAKDNERDTAVLQEHLELVRDTNVPLYWVNADCDIAELEQRVRSPERCQGSKTKLTDVDLLRKLVHENHLIDPRDTLADGTIRLFVETIDMNGSVELSADRLTDIIGLSGGVKTKLGQDSFRTQ</sequence>
<accession>A0AAD7N257</accession>
<dbReference type="Gene3D" id="3.40.50.300">
    <property type="entry name" value="P-loop containing nucleotide triphosphate hydrolases"/>
    <property type="match status" value="1"/>
</dbReference>
<evidence type="ECO:0000313" key="2">
    <source>
        <dbReference type="Proteomes" id="UP001215598"/>
    </source>
</evidence>
<dbReference type="Proteomes" id="UP001215598">
    <property type="component" value="Unassembled WGS sequence"/>
</dbReference>
<proteinExistence type="predicted"/>
<gene>
    <name evidence="1" type="ORF">B0H16DRAFT_1565995</name>
</gene>
<evidence type="ECO:0000313" key="1">
    <source>
        <dbReference type="EMBL" id="KAJ7741107.1"/>
    </source>
</evidence>
<dbReference type="SUPFAM" id="SSF52540">
    <property type="entry name" value="P-loop containing nucleoside triphosphate hydrolases"/>
    <property type="match status" value="1"/>
</dbReference>
<dbReference type="AlphaFoldDB" id="A0AAD7N257"/>
<name>A0AAD7N257_9AGAR</name>
<reference evidence="1" key="1">
    <citation type="submission" date="2023-03" db="EMBL/GenBank/DDBJ databases">
        <title>Massive genome expansion in bonnet fungi (Mycena s.s.) driven by repeated elements and novel gene families across ecological guilds.</title>
        <authorList>
            <consortium name="Lawrence Berkeley National Laboratory"/>
            <person name="Harder C.B."/>
            <person name="Miyauchi S."/>
            <person name="Viragh M."/>
            <person name="Kuo A."/>
            <person name="Thoen E."/>
            <person name="Andreopoulos B."/>
            <person name="Lu D."/>
            <person name="Skrede I."/>
            <person name="Drula E."/>
            <person name="Henrissat B."/>
            <person name="Morin E."/>
            <person name="Kohler A."/>
            <person name="Barry K."/>
            <person name="LaButti K."/>
            <person name="Morin E."/>
            <person name="Salamov A."/>
            <person name="Lipzen A."/>
            <person name="Mereny Z."/>
            <person name="Hegedus B."/>
            <person name="Baldrian P."/>
            <person name="Stursova M."/>
            <person name="Weitz H."/>
            <person name="Taylor A."/>
            <person name="Grigoriev I.V."/>
            <person name="Nagy L.G."/>
            <person name="Martin F."/>
            <person name="Kauserud H."/>
        </authorList>
    </citation>
    <scope>NUCLEOTIDE SEQUENCE</scope>
    <source>
        <strain evidence="1">CBHHK182m</strain>
    </source>
</reference>
<dbReference type="EMBL" id="JARKIB010000100">
    <property type="protein sequence ID" value="KAJ7741107.1"/>
    <property type="molecule type" value="Genomic_DNA"/>
</dbReference>
<comment type="caution">
    <text evidence="1">The sequence shown here is derived from an EMBL/GenBank/DDBJ whole genome shotgun (WGS) entry which is preliminary data.</text>
</comment>
<keyword evidence="2" id="KW-1185">Reference proteome</keyword>
<dbReference type="InterPro" id="IPR027417">
    <property type="entry name" value="P-loop_NTPase"/>
</dbReference>
<evidence type="ECO:0008006" key="3">
    <source>
        <dbReference type="Google" id="ProtNLM"/>
    </source>
</evidence>
<organism evidence="1 2">
    <name type="scientific">Mycena metata</name>
    <dbReference type="NCBI Taxonomy" id="1033252"/>
    <lineage>
        <taxon>Eukaryota</taxon>
        <taxon>Fungi</taxon>
        <taxon>Dikarya</taxon>
        <taxon>Basidiomycota</taxon>
        <taxon>Agaricomycotina</taxon>
        <taxon>Agaricomycetes</taxon>
        <taxon>Agaricomycetidae</taxon>
        <taxon>Agaricales</taxon>
        <taxon>Marasmiineae</taxon>
        <taxon>Mycenaceae</taxon>
        <taxon>Mycena</taxon>
    </lineage>
</organism>
<protein>
    <recommendedName>
        <fullName evidence="3">Chloramphenicol phosphotransferase</fullName>
    </recommendedName>
</protein>